<keyword evidence="2" id="KW-1185">Reference proteome</keyword>
<gene>
    <name evidence="1" type="ORF">CEP50_17540</name>
</gene>
<dbReference type="Proteomes" id="UP000239352">
    <property type="component" value="Unassembled WGS sequence"/>
</dbReference>
<reference evidence="1 2" key="1">
    <citation type="submission" date="2018-03" db="EMBL/GenBank/DDBJ databases">
        <title>Actinopolyspora mortivallis from Sahara, screening for active biomolecules.</title>
        <authorList>
            <person name="Selama O."/>
            <person name="Wellington E.M.H."/>
            <person name="Hacene H."/>
        </authorList>
    </citation>
    <scope>NUCLEOTIDE SEQUENCE [LARGE SCALE GENOMIC DNA]</scope>
    <source>
        <strain evidence="1 2">M5A</strain>
    </source>
</reference>
<name>A0A2T0GSG2_ACTMO</name>
<proteinExistence type="predicted"/>
<dbReference type="InParanoid" id="A0A2T0GSG2"/>
<dbReference type="RefSeq" id="WP_106115031.1">
    <property type="nucleotide sequence ID" value="NZ_PVSR01000044.1"/>
</dbReference>
<protein>
    <submittedName>
        <fullName evidence="1">Uncharacterized protein</fullName>
    </submittedName>
</protein>
<evidence type="ECO:0000313" key="2">
    <source>
        <dbReference type="Proteomes" id="UP000239352"/>
    </source>
</evidence>
<organism evidence="1 2">
    <name type="scientific">Actinopolyspora mortivallis</name>
    <dbReference type="NCBI Taxonomy" id="33906"/>
    <lineage>
        <taxon>Bacteria</taxon>
        <taxon>Bacillati</taxon>
        <taxon>Actinomycetota</taxon>
        <taxon>Actinomycetes</taxon>
        <taxon>Actinopolysporales</taxon>
        <taxon>Actinopolysporaceae</taxon>
        <taxon>Actinopolyspora</taxon>
    </lineage>
</organism>
<dbReference type="Pfam" id="PF17914">
    <property type="entry name" value="HopA1"/>
    <property type="match status" value="1"/>
</dbReference>
<accession>A0A2T0GSG2</accession>
<dbReference type="AlphaFoldDB" id="A0A2T0GSG2"/>
<evidence type="ECO:0000313" key="1">
    <source>
        <dbReference type="EMBL" id="PRW62045.1"/>
    </source>
</evidence>
<comment type="caution">
    <text evidence="1">The sequence shown here is derived from an EMBL/GenBank/DDBJ whole genome shotgun (WGS) entry which is preliminary data.</text>
</comment>
<sequence>MTTETTPTSAHLVELLNGVHISEDRCSATVSDRELEADDPNELRRLLAESLYEVLHSGQREQEELPFRIRDEEFERELSEVVPHRTSTARARVCTPPADVEGPADTVLVERDGVRVWVPAETVLDGSAGSHGSTVTLEVSALRPALSPGFFVVDGSTPRTPGGGAVRVYFNVADWRRVAGFWSRILGYLEDRGVAYRSKVLSVKQMYPRRDAVVVYLAEKDEHVVDGLVEAVDGSDCLDTETSALAERLGPGTAVAREPADTRAGMGGLSFGQHRASVLAYALMDSAAGTASLAGALEQRCVEANIDPNRPARNLNSL</sequence>
<dbReference type="InterPro" id="IPR040871">
    <property type="entry name" value="HopA1"/>
</dbReference>
<dbReference type="EMBL" id="PVSR01000044">
    <property type="protein sequence ID" value="PRW62045.1"/>
    <property type="molecule type" value="Genomic_DNA"/>
</dbReference>